<evidence type="ECO:0000313" key="2">
    <source>
        <dbReference type="EMBL" id="KAJ7776365.1"/>
    </source>
</evidence>
<reference evidence="2" key="1">
    <citation type="submission" date="2023-03" db="EMBL/GenBank/DDBJ databases">
        <title>Massive genome expansion in bonnet fungi (Mycena s.s.) driven by repeated elements and novel gene families across ecological guilds.</title>
        <authorList>
            <consortium name="Lawrence Berkeley National Laboratory"/>
            <person name="Harder C.B."/>
            <person name="Miyauchi S."/>
            <person name="Viragh M."/>
            <person name="Kuo A."/>
            <person name="Thoen E."/>
            <person name="Andreopoulos B."/>
            <person name="Lu D."/>
            <person name="Skrede I."/>
            <person name="Drula E."/>
            <person name="Henrissat B."/>
            <person name="Morin E."/>
            <person name="Kohler A."/>
            <person name="Barry K."/>
            <person name="LaButti K."/>
            <person name="Morin E."/>
            <person name="Salamov A."/>
            <person name="Lipzen A."/>
            <person name="Mereny Z."/>
            <person name="Hegedus B."/>
            <person name="Baldrian P."/>
            <person name="Stursova M."/>
            <person name="Weitz H."/>
            <person name="Taylor A."/>
            <person name="Grigoriev I.V."/>
            <person name="Nagy L.G."/>
            <person name="Martin F."/>
            <person name="Kauserud H."/>
        </authorList>
    </citation>
    <scope>NUCLEOTIDE SEQUENCE</scope>
    <source>
        <strain evidence="2">CBHHK182m</strain>
    </source>
</reference>
<proteinExistence type="predicted"/>
<feature type="compositionally biased region" description="Low complexity" evidence="1">
    <location>
        <begin position="210"/>
        <end position="221"/>
    </location>
</feature>
<feature type="region of interest" description="Disordered" evidence="1">
    <location>
        <begin position="200"/>
        <end position="260"/>
    </location>
</feature>
<dbReference type="Proteomes" id="UP001215598">
    <property type="component" value="Unassembled WGS sequence"/>
</dbReference>
<protein>
    <submittedName>
        <fullName evidence="2">Uncharacterized protein</fullName>
    </submittedName>
</protein>
<dbReference type="AlphaFoldDB" id="A0AAD7K1J4"/>
<accession>A0AAD7K1J4</accession>
<feature type="compositionally biased region" description="Low complexity" evidence="1">
    <location>
        <begin position="170"/>
        <end position="182"/>
    </location>
</feature>
<name>A0AAD7K1J4_9AGAR</name>
<evidence type="ECO:0000313" key="3">
    <source>
        <dbReference type="Proteomes" id="UP001215598"/>
    </source>
</evidence>
<evidence type="ECO:0000256" key="1">
    <source>
        <dbReference type="SAM" id="MobiDB-lite"/>
    </source>
</evidence>
<organism evidence="2 3">
    <name type="scientific">Mycena metata</name>
    <dbReference type="NCBI Taxonomy" id="1033252"/>
    <lineage>
        <taxon>Eukaryota</taxon>
        <taxon>Fungi</taxon>
        <taxon>Dikarya</taxon>
        <taxon>Basidiomycota</taxon>
        <taxon>Agaricomycotina</taxon>
        <taxon>Agaricomycetes</taxon>
        <taxon>Agaricomycetidae</taxon>
        <taxon>Agaricales</taxon>
        <taxon>Marasmiineae</taxon>
        <taxon>Mycenaceae</taxon>
        <taxon>Mycena</taxon>
    </lineage>
</organism>
<gene>
    <name evidence="2" type="ORF">B0H16DRAFT_1449794</name>
</gene>
<feature type="region of interest" description="Disordered" evidence="1">
    <location>
        <begin position="150"/>
        <end position="183"/>
    </location>
</feature>
<dbReference type="EMBL" id="JARKIB010000009">
    <property type="protein sequence ID" value="KAJ7776365.1"/>
    <property type="molecule type" value="Genomic_DNA"/>
</dbReference>
<keyword evidence="3" id="KW-1185">Reference proteome</keyword>
<comment type="caution">
    <text evidence="2">The sequence shown here is derived from an EMBL/GenBank/DDBJ whole genome shotgun (WGS) entry which is preliminary data.</text>
</comment>
<sequence>MASISKSKNKHCTSCSSLATNEFRVEDAGYESDSGERDIPTVANFEHDTPVEQNGGFRRAAEFAVSWPPTAGRTSPSRKSFVSRETVSRAVNNIKYLPRDRVGNDYDSIDPQFLEKCPPTPEYYLPGRQIRRKAIKRDIPDEVYDELLTPETSEMVPLVPHKRTQEDSESSSSSASPATATEINVAGESAFKRTRYSNNITGAQDRPTASPALVASSSSLRRSPDTNFSPAPRSKPFAPIPLPRRSLLAPRPPKSQSTAPSLAGFLKTMCDVGFSSHQALLEALGFTVPRLCTVATWRKDELQDAFTRLLSEDTATSVGFPTMNAVTAITFEIAIRALKCVPPAQAPLTRSFPPPGMNTTNSGTTLLLFLCNVMGLDLSAHQNLLDDQGCDIAALSAMIAWERARLQEVLRRGLGGRTSGGMQALVVLPMSGSVVRIQKSPVPTAQNEYVLPSLAMKIIFITMRVLRGYDYEPHQVWSEVGFEPVRENPTLAEPRTSTEVRFGFGSGSESVLNPTPATLGAGGVGVGILYSPSGGAPVYTADDVPKTIKMGWWSLESGAVLNGPTPQQCVRREMDSSSFDSPGATGHEGFRY</sequence>